<sequence>MCCSSHGDSERKLLLIEHSKEKTSQISTLSDFHRNHRYKSRTDGITTPTTEHEEAKNLQIKICTNPS</sequence>
<organism evidence="1">
    <name type="scientific">Arundo donax</name>
    <name type="common">Giant reed</name>
    <name type="synonym">Donax arundinaceus</name>
    <dbReference type="NCBI Taxonomy" id="35708"/>
    <lineage>
        <taxon>Eukaryota</taxon>
        <taxon>Viridiplantae</taxon>
        <taxon>Streptophyta</taxon>
        <taxon>Embryophyta</taxon>
        <taxon>Tracheophyta</taxon>
        <taxon>Spermatophyta</taxon>
        <taxon>Magnoliopsida</taxon>
        <taxon>Liliopsida</taxon>
        <taxon>Poales</taxon>
        <taxon>Poaceae</taxon>
        <taxon>PACMAD clade</taxon>
        <taxon>Arundinoideae</taxon>
        <taxon>Arundineae</taxon>
        <taxon>Arundo</taxon>
    </lineage>
</organism>
<proteinExistence type="predicted"/>
<name>A0A0A9DA20_ARUDO</name>
<protein>
    <submittedName>
        <fullName evidence="1">Uncharacterized protein</fullName>
    </submittedName>
</protein>
<reference evidence="1" key="1">
    <citation type="submission" date="2014-09" db="EMBL/GenBank/DDBJ databases">
        <authorList>
            <person name="Magalhaes I.L.F."/>
            <person name="Oliveira U."/>
            <person name="Santos F.R."/>
            <person name="Vidigal T.H.D.A."/>
            <person name="Brescovit A.D."/>
            <person name="Santos A.J."/>
        </authorList>
    </citation>
    <scope>NUCLEOTIDE SEQUENCE</scope>
    <source>
        <tissue evidence="1">Shoot tissue taken approximately 20 cm above the soil surface</tissue>
    </source>
</reference>
<reference evidence="1" key="2">
    <citation type="journal article" date="2015" name="Data Brief">
        <title>Shoot transcriptome of the giant reed, Arundo donax.</title>
        <authorList>
            <person name="Barrero R.A."/>
            <person name="Guerrero F.D."/>
            <person name="Moolhuijzen P."/>
            <person name="Goolsby J.A."/>
            <person name="Tidwell J."/>
            <person name="Bellgard S.E."/>
            <person name="Bellgard M.I."/>
        </authorList>
    </citation>
    <scope>NUCLEOTIDE SEQUENCE</scope>
    <source>
        <tissue evidence="1">Shoot tissue taken approximately 20 cm above the soil surface</tissue>
    </source>
</reference>
<dbReference type="EMBL" id="GBRH01213274">
    <property type="protein sequence ID" value="JAD84621.1"/>
    <property type="molecule type" value="Transcribed_RNA"/>
</dbReference>
<accession>A0A0A9DA20</accession>
<evidence type="ECO:0000313" key="1">
    <source>
        <dbReference type="EMBL" id="JAD84621.1"/>
    </source>
</evidence>
<dbReference type="AlphaFoldDB" id="A0A0A9DA20"/>